<protein>
    <submittedName>
        <fullName evidence="1">Uncharacterized protein</fullName>
    </submittedName>
</protein>
<dbReference type="Proteomes" id="UP001385951">
    <property type="component" value="Unassembled WGS sequence"/>
</dbReference>
<keyword evidence="2" id="KW-1185">Reference proteome</keyword>
<accession>A0AAW0GBK9</accession>
<dbReference type="EMBL" id="JASBNA010000010">
    <property type="protein sequence ID" value="KAK7688699.1"/>
    <property type="molecule type" value="Genomic_DNA"/>
</dbReference>
<dbReference type="AlphaFoldDB" id="A0AAW0GBK9"/>
<name>A0AAW0GBK9_9APHY</name>
<sequence>MPYVETLLSHEALLQPIPAPPRLQEVDEIANNSCQPNHANVPRFILKPLKDEIRSEVNRLSTVLTQLYRTGIPRYQQPATYPRDREIPRIDYFCDVVIQPILDLFYSIRSSASWPPLTYTKWTYNGTYMICEPQPMLTIP</sequence>
<evidence type="ECO:0000313" key="1">
    <source>
        <dbReference type="EMBL" id="KAK7688699.1"/>
    </source>
</evidence>
<comment type="caution">
    <text evidence="1">The sequence shown here is derived from an EMBL/GenBank/DDBJ whole genome shotgun (WGS) entry which is preliminary data.</text>
</comment>
<gene>
    <name evidence="1" type="ORF">QCA50_008237</name>
</gene>
<evidence type="ECO:0000313" key="2">
    <source>
        <dbReference type="Proteomes" id="UP001385951"/>
    </source>
</evidence>
<reference evidence="1 2" key="1">
    <citation type="submission" date="2022-09" db="EMBL/GenBank/DDBJ databases">
        <authorList>
            <person name="Palmer J.M."/>
        </authorList>
    </citation>
    <scope>NUCLEOTIDE SEQUENCE [LARGE SCALE GENOMIC DNA]</scope>
    <source>
        <strain evidence="1 2">DSM 7382</strain>
    </source>
</reference>
<proteinExistence type="predicted"/>
<organism evidence="1 2">
    <name type="scientific">Cerrena zonata</name>
    <dbReference type="NCBI Taxonomy" id="2478898"/>
    <lineage>
        <taxon>Eukaryota</taxon>
        <taxon>Fungi</taxon>
        <taxon>Dikarya</taxon>
        <taxon>Basidiomycota</taxon>
        <taxon>Agaricomycotina</taxon>
        <taxon>Agaricomycetes</taxon>
        <taxon>Polyporales</taxon>
        <taxon>Cerrenaceae</taxon>
        <taxon>Cerrena</taxon>
    </lineage>
</organism>